<sequence>MHHYVGFYILGLEFRIENVQNLAMDLIRRYYRGANMTAPAYRLEYVYENTDEDNLMRRFLVVTAAYRALCEGRISESVQEVVEKGGPLASDFVKALCGLHGNGLVDVRRGSSCAWHTHEGGAKCPAAGKGGLEPYES</sequence>
<organism evidence="1 2">
    <name type="scientific">Aulographum hederae CBS 113979</name>
    <dbReference type="NCBI Taxonomy" id="1176131"/>
    <lineage>
        <taxon>Eukaryota</taxon>
        <taxon>Fungi</taxon>
        <taxon>Dikarya</taxon>
        <taxon>Ascomycota</taxon>
        <taxon>Pezizomycotina</taxon>
        <taxon>Dothideomycetes</taxon>
        <taxon>Pleosporomycetidae</taxon>
        <taxon>Aulographales</taxon>
        <taxon>Aulographaceae</taxon>
    </lineage>
</organism>
<proteinExistence type="predicted"/>
<dbReference type="Proteomes" id="UP000800041">
    <property type="component" value="Unassembled WGS sequence"/>
</dbReference>
<name>A0A6G1H9B0_9PEZI</name>
<dbReference type="OrthoDB" id="194443at2759"/>
<dbReference type="EMBL" id="ML977144">
    <property type="protein sequence ID" value="KAF1989791.1"/>
    <property type="molecule type" value="Genomic_DNA"/>
</dbReference>
<evidence type="ECO:0000313" key="2">
    <source>
        <dbReference type="Proteomes" id="UP000800041"/>
    </source>
</evidence>
<gene>
    <name evidence="1" type="ORF">K402DRAFT_326487</name>
</gene>
<accession>A0A6G1H9B0</accession>
<keyword evidence="2" id="KW-1185">Reference proteome</keyword>
<reference evidence="1" key="1">
    <citation type="journal article" date="2020" name="Stud. Mycol.">
        <title>101 Dothideomycetes genomes: a test case for predicting lifestyles and emergence of pathogens.</title>
        <authorList>
            <person name="Haridas S."/>
            <person name="Albert R."/>
            <person name="Binder M."/>
            <person name="Bloem J."/>
            <person name="Labutti K."/>
            <person name="Salamov A."/>
            <person name="Andreopoulos B."/>
            <person name="Baker S."/>
            <person name="Barry K."/>
            <person name="Bills G."/>
            <person name="Bluhm B."/>
            <person name="Cannon C."/>
            <person name="Castanera R."/>
            <person name="Culley D."/>
            <person name="Daum C."/>
            <person name="Ezra D."/>
            <person name="Gonzalez J."/>
            <person name="Henrissat B."/>
            <person name="Kuo A."/>
            <person name="Liang C."/>
            <person name="Lipzen A."/>
            <person name="Lutzoni F."/>
            <person name="Magnuson J."/>
            <person name="Mondo S."/>
            <person name="Nolan M."/>
            <person name="Ohm R."/>
            <person name="Pangilinan J."/>
            <person name="Park H.-J."/>
            <person name="Ramirez L."/>
            <person name="Alfaro M."/>
            <person name="Sun H."/>
            <person name="Tritt A."/>
            <person name="Yoshinaga Y."/>
            <person name="Zwiers L.-H."/>
            <person name="Turgeon B."/>
            <person name="Goodwin S."/>
            <person name="Spatafora J."/>
            <person name="Crous P."/>
            <person name="Grigoriev I."/>
        </authorList>
    </citation>
    <scope>NUCLEOTIDE SEQUENCE</scope>
    <source>
        <strain evidence="1">CBS 113979</strain>
    </source>
</reference>
<dbReference type="AlphaFoldDB" id="A0A6G1H9B0"/>
<evidence type="ECO:0000313" key="1">
    <source>
        <dbReference type="EMBL" id="KAF1989791.1"/>
    </source>
</evidence>
<protein>
    <submittedName>
        <fullName evidence="1">Uncharacterized protein</fullName>
    </submittedName>
</protein>